<protein>
    <submittedName>
        <fullName evidence="5">Leucine-rich repeat-containing protein let-4</fullName>
    </submittedName>
</protein>
<evidence type="ECO:0000256" key="1">
    <source>
        <dbReference type="ARBA" id="ARBA00022614"/>
    </source>
</evidence>
<keyword evidence="4" id="KW-0472">Membrane</keyword>
<name>A0A0V0S0C0_9BILA</name>
<evidence type="ECO:0000256" key="4">
    <source>
        <dbReference type="SAM" id="Phobius"/>
    </source>
</evidence>
<dbReference type="PRINTS" id="PR00019">
    <property type="entry name" value="LEURICHRPT"/>
</dbReference>
<keyword evidence="2" id="KW-0732">Signal</keyword>
<dbReference type="Proteomes" id="UP000054630">
    <property type="component" value="Unassembled WGS sequence"/>
</dbReference>
<dbReference type="InterPro" id="IPR003591">
    <property type="entry name" value="Leu-rich_rpt_typical-subtyp"/>
</dbReference>
<dbReference type="SMART" id="SM00369">
    <property type="entry name" value="LRR_TYP"/>
    <property type="match status" value="11"/>
</dbReference>
<gene>
    <name evidence="5" type="primary">Lrrc15</name>
    <name evidence="5" type="ORF">T07_7851</name>
</gene>
<feature type="transmembrane region" description="Helical" evidence="4">
    <location>
        <begin position="588"/>
        <end position="614"/>
    </location>
</feature>
<accession>A0A0V0S0C0</accession>
<dbReference type="EMBL" id="JYDL01000051">
    <property type="protein sequence ID" value="KRX20206.1"/>
    <property type="molecule type" value="Genomic_DNA"/>
</dbReference>
<dbReference type="InterPro" id="IPR032675">
    <property type="entry name" value="LRR_dom_sf"/>
</dbReference>
<keyword evidence="6" id="KW-1185">Reference proteome</keyword>
<comment type="caution">
    <text evidence="5">The sequence shown here is derived from an EMBL/GenBank/DDBJ whole genome shotgun (WGS) entry which is preliminary data.</text>
</comment>
<dbReference type="OrthoDB" id="1055097at2759"/>
<keyword evidence="4" id="KW-0812">Transmembrane</keyword>
<feature type="non-terminal residue" evidence="5">
    <location>
        <position position="1"/>
    </location>
</feature>
<dbReference type="InterPro" id="IPR050328">
    <property type="entry name" value="Dev_Immune_Receptor"/>
</dbReference>
<keyword evidence="3" id="KW-0677">Repeat</keyword>
<keyword evidence="1" id="KW-0433">Leucine-rich repeat</keyword>
<dbReference type="AlphaFoldDB" id="A0A0V0S0C0"/>
<evidence type="ECO:0000256" key="2">
    <source>
        <dbReference type="ARBA" id="ARBA00022729"/>
    </source>
</evidence>
<sequence>LGAATIPASTFIIFLLPILLYHRHCRFIHSLYSSSNQLDQWLGFFFSSLNCNFAAMLERNKLLYFPLFTLLSWNFSFTSGQCPPVKEPCVCTSSMHEPVSISCNNAGSLVDVIQAISGARNIQIDSLFITNTPIGNLPPLAFQQFVVVRLILNRNSIMDIDPLAFDGPLLDSLVDLDLRFNRLDKVPGHGVGRLRRLHKLNLAHNSIGSLASRPFASYASVDYLQRLDLSNNLLLDVDDGAFDGLRNLQELSLEANGLSAVPTAPLSHLRAKLTNLNFGSNRINTIGKGSLNFPQLTSLSLEYNGLADLHLDALAGLTELNYLYLTGNHFTQWHPDIYKHVGNLRVLAVGEMAISRLPVDAFKHITGLIRLEMSEAAIDTIEQGAFQRTPNIQAIVLNKNLLSKIRVDLFRGLQALSAIDLSNNRLTSVDDRAFAGLTALRNLDLSGNELKRLEPATFNGTFQRTHDARVLYLCKFVYLPNDSNVVLLCYTSSPFHYFLSASIVCLLEPACCVVSGGDNPWVCTEELEWLRRWLRINRDIIIDKPECLSVCSAPEQLRNWPLRNDDFEVTALPILPDTSANPFHFSTAGWIILAIILAILLTTIGLLALVRYFVSQKHKRQKEEAEEQRVLSSAASGYQVGSAAGSAYPGSVLDLNLPPVNPNVPIDDRQQRFKPAVGTGISGRTNVEYFPPTLNRPDPWWVAKIPPNFHRQQFPAVDSKTAPAKLVAEAVQSIRPDNRAGQPPRRCVHEANDGTNPTVRHISNSCLKLKIGNFTNQQW</sequence>
<dbReference type="SUPFAM" id="SSF52058">
    <property type="entry name" value="L domain-like"/>
    <property type="match status" value="2"/>
</dbReference>
<dbReference type="PROSITE" id="PS51450">
    <property type="entry name" value="LRR"/>
    <property type="match status" value="1"/>
</dbReference>
<evidence type="ECO:0000313" key="6">
    <source>
        <dbReference type="Proteomes" id="UP000054630"/>
    </source>
</evidence>
<dbReference type="Pfam" id="PF13855">
    <property type="entry name" value="LRR_8"/>
    <property type="match status" value="4"/>
</dbReference>
<organism evidence="5 6">
    <name type="scientific">Trichinella nelsoni</name>
    <dbReference type="NCBI Taxonomy" id="6336"/>
    <lineage>
        <taxon>Eukaryota</taxon>
        <taxon>Metazoa</taxon>
        <taxon>Ecdysozoa</taxon>
        <taxon>Nematoda</taxon>
        <taxon>Enoplea</taxon>
        <taxon>Dorylaimia</taxon>
        <taxon>Trichinellida</taxon>
        <taxon>Trichinellidae</taxon>
        <taxon>Trichinella</taxon>
    </lineage>
</organism>
<dbReference type="PANTHER" id="PTHR24373">
    <property type="entry name" value="SLIT RELATED LEUCINE-RICH REPEAT NEURONAL PROTEIN"/>
    <property type="match status" value="1"/>
</dbReference>
<dbReference type="FunFam" id="3.80.10.10:FF:001164">
    <property type="entry name" value="GH01279p"/>
    <property type="match status" value="1"/>
</dbReference>
<dbReference type="STRING" id="6336.A0A0V0S0C0"/>
<dbReference type="PANTHER" id="PTHR24373:SF275">
    <property type="entry name" value="TIR DOMAIN-CONTAINING PROTEIN"/>
    <property type="match status" value="1"/>
</dbReference>
<dbReference type="InterPro" id="IPR001611">
    <property type="entry name" value="Leu-rich_rpt"/>
</dbReference>
<evidence type="ECO:0000256" key="3">
    <source>
        <dbReference type="ARBA" id="ARBA00022737"/>
    </source>
</evidence>
<proteinExistence type="predicted"/>
<reference evidence="5 6" key="1">
    <citation type="submission" date="2015-01" db="EMBL/GenBank/DDBJ databases">
        <title>Evolution of Trichinella species and genotypes.</title>
        <authorList>
            <person name="Korhonen P.K."/>
            <person name="Edoardo P."/>
            <person name="Giuseppe L.R."/>
            <person name="Gasser R.B."/>
        </authorList>
    </citation>
    <scope>NUCLEOTIDE SEQUENCE [LARGE SCALE GENOMIC DNA]</scope>
    <source>
        <strain evidence="5">ISS37</strain>
    </source>
</reference>
<evidence type="ECO:0000313" key="5">
    <source>
        <dbReference type="EMBL" id="KRX20206.1"/>
    </source>
</evidence>
<dbReference type="Gene3D" id="3.80.10.10">
    <property type="entry name" value="Ribonuclease Inhibitor"/>
    <property type="match status" value="3"/>
</dbReference>
<feature type="transmembrane region" description="Helical" evidence="4">
    <location>
        <begin position="6"/>
        <end position="22"/>
    </location>
</feature>
<keyword evidence="4" id="KW-1133">Transmembrane helix</keyword>